<proteinExistence type="predicted"/>
<organism evidence="1 2">
    <name type="scientific">Burkholderia cepacia</name>
    <name type="common">Pseudomonas cepacia</name>
    <dbReference type="NCBI Taxonomy" id="292"/>
    <lineage>
        <taxon>Bacteria</taxon>
        <taxon>Pseudomonadati</taxon>
        <taxon>Pseudomonadota</taxon>
        <taxon>Betaproteobacteria</taxon>
        <taxon>Burkholderiales</taxon>
        <taxon>Burkholderiaceae</taxon>
        <taxon>Burkholderia</taxon>
        <taxon>Burkholderia cepacia complex</taxon>
    </lineage>
</organism>
<comment type="caution">
    <text evidence="1">The sequence shown here is derived from an EMBL/GenBank/DDBJ whole genome shotgun (WGS) entry which is preliminary data.</text>
</comment>
<accession>A0AAX2RXK2</accession>
<evidence type="ECO:0008006" key="3">
    <source>
        <dbReference type="Google" id="ProtNLM"/>
    </source>
</evidence>
<protein>
    <recommendedName>
        <fullName evidence="3">Immunity protein 22</fullName>
    </recommendedName>
</protein>
<dbReference type="AlphaFoldDB" id="A0AAX2RXK2"/>
<evidence type="ECO:0000313" key="2">
    <source>
        <dbReference type="Proteomes" id="UP000298234"/>
    </source>
</evidence>
<dbReference type="Proteomes" id="UP000298234">
    <property type="component" value="Unassembled WGS sequence"/>
</dbReference>
<dbReference type="EMBL" id="SNSQ01000004">
    <property type="protein sequence ID" value="TEU52667.1"/>
    <property type="molecule type" value="Genomic_DNA"/>
</dbReference>
<sequence length="125" mass="14446">MEKANKVSVWIGKFTDGDDLTDYIENTYDENGDSSNQFRDDTGIDWFDDDFREADMLQPDLSLRENLVGFSWIDSFADVLIHQLEAMRSADDNGLILLYNFQYLSAESVRPASHVRFVGTFVFRK</sequence>
<reference evidence="1 2" key="1">
    <citation type="submission" date="2019-03" db="EMBL/GenBank/DDBJ databases">
        <title>Burkholderia cepacia outbreak.</title>
        <authorList>
            <person name="Farzana R."/>
            <person name="Walsh T.R."/>
        </authorList>
    </citation>
    <scope>NUCLEOTIDE SEQUENCE [LARGE SCALE GENOMIC DNA]</scope>
    <source>
        <strain evidence="2">d13</strain>
    </source>
</reference>
<name>A0AAX2RXK2_BURCE</name>
<dbReference type="RefSeq" id="WP_059485211.1">
    <property type="nucleotide sequence ID" value="NZ_JAIZPY010000008.1"/>
</dbReference>
<dbReference type="InterPro" id="IPR025560">
    <property type="entry name" value="Imm22"/>
</dbReference>
<dbReference type="Pfam" id="PF14112">
    <property type="entry name" value="DUF4284"/>
    <property type="match status" value="1"/>
</dbReference>
<evidence type="ECO:0000313" key="1">
    <source>
        <dbReference type="EMBL" id="TEU52667.1"/>
    </source>
</evidence>
<gene>
    <name evidence="1" type="ORF">E3D37_05145</name>
</gene>